<keyword evidence="3" id="KW-0805">Transcription regulation</keyword>
<dbReference type="GO" id="GO:0000976">
    <property type="term" value="F:transcription cis-regulatory region binding"/>
    <property type="evidence" value="ECO:0007669"/>
    <property type="project" value="TreeGrafter"/>
</dbReference>
<evidence type="ECO:0000256" key="2">
    <source>
        <dbReference type="ARBA" id="ARBA00023012"/>
    </source>
</evidence>
<organism evidence="10 11">
    <name type="scientific">Labrys okinawensis</name>
    <dbReference type="NCBI Taxonomy" id="346911"/>
    <lineage>
        <taxon>Bacteria</taxon>
        <taxon>Pseudomonadati</taxon>
        <taxon>Pseudomonadota</taxon>
        <taxon>Alphaproteobacteria</taxon>
        <taxon>Hyphomicrobiales</taxon>
        <taxon>Xanthobacteraceae</taxon>
        <taxon>Labrys</taxon>
    </lineage>
</organism>
<dbReference type="Gene3D" id="1.10.10.10">
    <property type="entry name" value="Winged helix-like DNA-binding domain superfamily/Winged helix DNA-binding domain"/>
    <property type="match status" value="1"/>
</dbReference>
<dbReference type="InterPro" id="IPR036388">
    <property type="entry name" value="WH-like_DNA-bd_sf"/>
</dbReference>
<protein>
    <submittedName>
        <fullName evidence="10">DNA-binding response regulator</fullName>
    </submittedName>
</protein>
<keyword evidence="11" id="KW-1185">Reference proteome</keyword>
<dbReference type="Gene3D" id="3.40.50.2300">
    <property type="match status" value="1"/>
</dbReference>
<keyword evidence="2" id="KW-0902">Two-component regulatory system</keyword>
<dbReference type="InterPro" id="IPR039420">
    <property type="entry name" value="WalR-like"/>
</dbReference>
<keyword evidence="4 7" id="KW-0238">DNA-binding</keyword>
<name>A0A2S9QAE1_9HYPH</name>
<comment type="caution">
    <text evidence="10">The sequence shown here is derived from an EMBL/GenBank/DDBJ whole genome shotgun (WGS) entry which is preliminary data.</text>
</comment>
<dbReference type="CDD" id="cd19934">
    <property type="entry name" value="REC_OmpR_EcPhoP-like"/>
    <property type="match status" value="1"/>
</dbReference>
<evidence type="ECO:0000256" key="1">
    <source>
        <dbReference type="ARBA" id="ARBA00022553"/>
    </source>
</evidence>
<proteinExistence type="predicted"/>
<accession>A0A2S9QAE1</accession>
<dbReference type="RefSeq" id="WP_105863574.1">
    <property type="nucleotide sequence ID" value="NZ_PUEJ01000006.1"/>
</dbReference>
<dbReference type="PANTHER" id="PTHR48111:SF37">
    <property type="entry name" value="RESPONSE REGULATOR PROTEIN CARR"/>
    <property type="match status" value="1"/>
</dbReference>
<dbReference type="Gene3D" id="6.10.250.690">
    <property type="match status" value="1"/>
</dbReference>
<dbReference type="EMBL" id="PUEJ01000006">
    <property type="protein sequence ID" value="PRH86280.1"/>
    <property type="molecule type" value="Genomic_DNA"/>
</dbReference>
<evidence type="ECO:0000259" key="9">
    <source>
        <dbReference type="PROSITE" id="PS51755"/>
    </source>
</evidence>
<feature type="domain" description="OmpR/PhoB-type" evidence="9">
    <location>
        <begin position="124"/>
        <end position="218"/>
    </location>
</feature>
<evidence type="ECO:0000256" key="7">
    <source>
        <dbReference type="PROSITE-ProRule" id="PRU01091"/>
    </source>
</evidence>
<dbReference type="GO" id="GO:0032993">
    <property type="term" value="C:protein-DNA complex"/>
    <property type="evidence" value="ECO:0007669"/>
    <property type="project" value="TreeGrafter"/>
</dbReference>
<dbReference type="CDD" id="cd00383">
    <property type="entry name" value="trans_reg_C"/>
    <property type="match status" value="1"/>
</dbReference>
<gene>
    <name evidence="10" type="ORF">C5L14_18770</name>
</gene>
<dbReference type="GO" id="GO:0000156">
    <property type="term" value="F:phosphorelay response regulator activity"/>
    <property type="evidence" value="ECO:0007669"/>
    <property type="project" value="TreeGrafter"/>
</dbReference>
<feature type="modified residue" description="4-aspartylphosphate" evidence="6">
    <location>
        <position position="51"/>
    </location>
</feature>
<dbReference type="PANTHER" id="PTHR48111">
    <property type="entry name" value="REGULATOR OF RPOS"/>
    <property type="match status" value="1"/>
</dbReference>
<reference evidence="10 11" key="1">
    <citation type="submission" date="2018-02" db="EMBL/GenBank/DDBJ databases">
        <title>Whole genome sequencing of endophytic bacterium.</title>
        <authorList>
            <person name="Eedara R."/>
            <person name="Podile A.R."/>
        </authorList>
    </citation>
    <scope>NUCLEOTIDE SEQUENCE [LARGE SCALE GENOMIC DNA]</scope>
    <source>
        <strain evidence="10 11">RP1T</strain>
    </source>
</reference>
<dbReference type="PROSITE" id="PS50110">
    <property type="entry name" value="RESPONSE_REGULATORY"/>
    <property type="match status" value="1"/>
</dbReference>
<dbReference type="OrthoDB" id="9802426at2"/>
<evidence type="ECO:0000259" key="8">
    <source>
        <dbReference type="PROSITE" id="PS50110"/>
    </source>
</evidence>
<dbReference type="InterPro" id="IPR011006">
    <property type="entry name" value="CheY-like_superfamily"/>
</dbReference>
<dbReference type="SMART" id="SM00862">
    <property type="entry name" value="Trans_reg_C"/>
    <property type="match status" value="1"/>
</dbReference>
<dbReference type="Pfam" id="PF00072">
    <property type="entry name" value="Response_reg"/>
    <property type="match status" value="1"/>
</dbReference>
<keyword evidence="5" id="KW-0804">Transcription</keyword>
<dbReference type="InterPro" id="IPR001867">
    <property type="entry name" value="OmpR/PhoB-type_DNA-bd"/>
</dbReference>
<dbReference type="SMART" id="SM00448">
    <property type="entry name" value="REC"/>
    <property type="match status" value="1"/>
</dbReference>
<dbReference type="GO" id="GO:0005829">
    <property type="term" value="C:cytosol"/>
    <property type="evidence" value="ECO:0007669"/>
    <property type="project" value="TreeGrafter"/>
</dbReference>
<sequence length="221" mass="24941">MRILVAEDERAIVDDIRRSLEAQQYIVVTVFDGEEALFAGENEHFDLVILDLGLPKLDGLTVLRRWRLARRGMPVLILTARDDWRDKVDGMDSGADDYLTKPFRMEELLARVRALVRRASGQSSPVLSNGVLELDTRQRAVSFHGSPVQVTPLEYRLLAYLLHNAGTVMSQSQITESIYDQDVEHDSNALEVVVARLRRKLDNGVIETRRGQGYLIPAESA</sequence>
<dbReference type="AlphaFoldDB" id="A0A2S9QAE1"/>
<dbReference type="FunFam" id="3.40.50.2300:FF:000002">
    <property type="entry name" value="DNA-binding response regulator PhoP"/>
    <property type="match status" value="1"/>
</dbReference>
<evidence type="ECO:0000256" key="5">
    <source>
        <dbReference type="ARBA" id="ARBA00023163"/>
    </source>
</evidence>
<dbReference type="PROSITE" id="PS51755">
    <property type="entry name" value="OMPR_PHOB"/>
    <property type="match status" value="1"/>
</dbReference>
<evidence type="ECO:0000313" key="11">
    <source>
        <dbReference type="Proteomes" id="UP000237682"/>
    </source>
</evidence>
<evidence type="ECO:0000256" key="3">
    <source>
        <dbReference type="ARBA" id="ARBA00023015"/>
    </source>
</evidence>
<evidence type="ECO:0000256" key="6">
    <source>
        <dbReference type="PROSITE-ProRule" id="PRU00169"/>
    </source>
</evidence>
<feature type="domain" description="Response regulatory" evidence="8">
    <location>
        <begin position="2"/>
        <end position="116"/>
    </location>
</feature>
<dbReference type="Pfam" id="PF00486">
    <property type="entry name" value="Trans_reg_C"/>
    <property type="match status" value="1"/>
</dbReference>
<dbReference type="Proteomes" id="UP000237682">
    <property type="component" value="Unassembled WGS sequence"/>
</dbReference>
<feature type="DNA-binding region" description="OmpR/PhoB-type" evidence="7">
    <location>
        <begin position="124"/>
        <end position="218"/>
    </location>
</feature>
<evidence type="ECO:0000256" key="4">
    <source>
        <dbReference type="ARBA" id="ARBA00023125"/>
    </source>
</evidence>
<evidence type="ECO:0000313" key="10">
    <source>
        <dbReference type="EMBL" id="PRH86280.1"/>
    </source>
</evidence>
<keyword evidence="1 6" id="KW-0597">Phosphoprotein</keyword>
<dbReference type="GO" id="GO:0006355">
    <property type="term" value="P:regulation of DNA-templated transcription"/>
    <property type="evidence" value="ECO:0007669"/>
    <property type="project" value="InterPro"/>
</dbReference>
<dbReference type="InterPro" id="IPR001789">
    <property type="entry name" value="Sig_transdc_resp-reg_receiver"/>
</dbReference>
<dbReference type="SUPFAM" id="SSF52172">
    <property type="entry name" value="CheY-like"/>
    <property type="match status" value="1"/>
</dbReference>